<organism evidence="1 2">
    <name type="scientific">Pelagimonas varians</name>
    <dbReference type="NCBI Taxonomy" id="696760"/>
    <lineage>
        <taxon>Bacteria</taxon>
        <taxon>Pseudomonadati</taxon>
        <taxon>Pseudomonadota</taxon>
        <taxon>Alphaproteobacteria</taxon>
        <taxon>Rhodobacterales</taxon>
        <taxon>Roseobacteraceae</taxon>
        <taxon>Pelagimonas</taxon>
    </lineage>
</organism>
<dbReference type="EMBL" id="FXYH01000007">
    <property type="protein sequence ID" value="SMX41301.1"/>
    <property type="molecule type" value="Genomic_DNA"/>
</dbReference>
<evidence type="ECO:0000313" key="1">
    <source>
        <dbReference type="EMBL" id="SMX41301.1"/>
    </source>
</evidence>
<sequence>MLGFLAFYLAAATLAGIEAADVIRKEPFGQNGASHFHAVCGSRWKIVSSVTSHPAIEGVFDRTDGHGPSVFWSPKSIFVDLRQLRPAQEN</sequence>
<protein>
    <submittedName>
        <fullName evidence="1">Uncharacterized protein</fullName>
    </submittedName>
</protein>
<dbReference type="AlphaFoldDB" id="A0A238KEQ3"/>
<dbReference type="Proteomes" id="UP000220836">
    <property type="component" value="Unassembled WGS sequence"/>
</dbReference>
<name>A0A238KEQ3_9RHOB</name>
<evidence type="ECO:0000313" key="2">
    <source>
        <dbReference type="Proteomes" id="UP000220836"/>
    </source>
</evidence>
<gene>
    <name evidence="1" type="ORF">PEV8663_02234</name>
</gene>
<proteinExistence type="predicted"/>
<keyword evidence="2" id="KW-1185">Reference proteome</keyword>
<accession>A0A238KEQ3</accession>
<reference evidence="1 2" key="1">
    <citation type="submission" date="2017-05" db="EMBL/GenBank/DDBJ databases">
        <authorList>
            <person name="Song R."/>
            <person name="Chenine A.L."/>
            <person name="Ruprecht R.M."/>
        </authorList>
    </citation>
    <scope>NUCLEOTIDE SEQUENCE [LARGE SCALE GENOMIC DNA]</scope>
    <source>
        <strain evidence="1 2">CECT 8663</strain>
    </source>
</reference>